<feature type="domain" description="Pentraxin (PTX)" evidence="10">
    <location>
        <begin position="22"/>
        <end position="223"/>
    </location>
</feature>
<evidence type="ECO:0000256" key="9">
    <source>
        <dbReference type="RuleBase" id="RU362112"/>
    </source>
</evidence>
<sequence>MKQLLILLAVLCAGHAEEKDLSGKVFTFPVQSATSSVQLIANVEQPLTVLTMCMRFFSSLTRAQSLFSLDIPSQSNAFLLFKLSVGVYRLHVNGATLKISGLPDDINEWNSVCWTWDSTSGLTALWVNEKRSPRAIMGAKVSLTGVPSIILGQDQDTYGGGFDQSQSFVGEISDVHMWDKVISPCEIRFYMDGSGFTPGNLLNWKNLRFSTTGTVYEEQSDFNKLSCF</sequence>
<protein>
    <recommendedName>
        <fullName evidence="9">Pentraxin family member</fullName>
    </recommendedName>
</protein>
<evidence type="ECO:0000256" key="6">
    <source>
        <dbReference type="ARBA" id="ARBA00023157"/>
    </source>
</evidence>
<evidence type="ECO:0000256" key="8">
    <source>
        <dbReference type="PROSITE-ProRule" id="PRU01172"/>
    </source>
</evidence>
<evidence type="ECO:0000256" key="1">
    <source>
        <dbReference type="ARBA" id="ARBA00004613"/>
    </source>
</evidence>
<dbReference type="SMART" id="SM00159">
    <property type="entry name" value="PTX"/>
    <property type="match status" value="1"/>
</dbReference>
<organism evidence="11 12">
    <name type="scientific">Labrus bergylta</name>
    <name type="common">ballan wrasse</name>
    <dbReference type="NCBI Taxonomy" id="56723"/>
    <lineage>
        <taxon>Eukaryota</taxon>
        <taxon>Metazoa</taxon>
        <taxon>Chordata</taxon>
        <taxon>Craniata</taxon>
        <taxon>Vertebrata</taxon>
        <taxon>Euteleostomi</taxon>
        <taxon>Actinopterygii</taxon>
        <taxon>Neopterygii</taxon>
        <taxon>Teleostei</taxon>
        <taxon>Neoteleostei</taxon>
        <taxon>Acanthomorphata</taxon>
        <taxon>Eupercaria</taxon>
        <taxon>Labriformes</taxon>
        <taxon>Labridae</taxon>
        <taxon>Labrus</taxon>
    </lineage>
</organism>
<dbReference type="InterPro" id="IPR001759">
    <property type="entry name" value="PTX_dom"/>
</dbReference>
<dbReference type="Ensembl" id="ENSLBET00000021302.1">
    <property type="protein sequence ID" value="ENSLBEP00000020220.1"/>
    <property type="gene ID" value="ENSLBEG00000015544.1"/>
</dbReference>
<feature type="signal peptide" evidence="9">
    <location>
        <begin position="1"/>
        <end position="16"/>
    </location>
</feature>
<evidence type="ECO:0000256" key="4">
    <source>
        <dbReference type="ARBA" id="ARBA00022729"/>
    </source>
</evidence>
<dbReference type="InterPro" id="IPR013320">
    <property type="entry name" value="ConA-like_dom_sf"/>
</dbReference>
<evidence type="ECO:0000313" key="12">
    <source>
        <dbReference type="Proteomes" id="UP000261660"/>
    </source>
</evidence>
<dbReference type="AlphaFoldDB" id="A0A3Q3MIZ7"/>
<keyword evidence="2" id="KW-0964">Secreted</keyword>
<name>A0A3Q3MIZ7_9LABR</name>
<evidence type="ECO:0000256" key="5">
    <source>
        <dbReference type="ARBA" id="ARBA00022837"/>
    </source>
</evidence>
<dbReference type="OrthoDB" id="547680at2759"/>
<evidence type="ECO:0000313" key="11">
    <source>
        <dbReference type="Ensembl" id="ENSLBEP00000020220.1"/>
    </source>
</evidence>
<feature type="chain" id="PRO_5018376284" description="Pentraxin family member" evidence="9">
    <location>
        <begin position="17"/>
        <end position="228"/>
    </location>
</feature>
<reference evidence="11" key="2">
    <citation type="submission" date="2025-09" db="UniProtKB">
        <authorList>
            <consortium name="Ensembl"/>
        </authorList>
    </citation>
    <scope>IDENTIFICATION</scope>
</reference>
<evidence type="ECO:0000259" key="10">
    <source>
        <dbReference type="PROSITE" id="PS51828"/>
    </source>
</evidence>
<dbReference type="GeneTree" id="ENSGT01100000263515"/>
<evidence type="ECO:0000256" key="3">
    <source>
        <dbReference type="ARBA" id="ARBA00022723"/>
    </source>
</evidence>
<comment type="subunit">
    <text evidence="9">Homopentamer. Pentaxin (or pentraxin) have a discoid arrangement of 5 non-covalently bound subunits.</text>
</comment>
<dbReference type="PANTHER" id="PTHR45869">
    <property type="entry name" value="C-REACTIVE PROTEIN-RELATED"/>
    <property type="match status" value="1"/>
</dbReference>
<dbReference type="SUPFAM" id="SSF49899">
    <property type="entry name" value="Concanavalin A-like lectins/glucanases"/>
    <property type="match status" value="1"/>
</dbReference>
<dbReference type="FunFam" id="2.60.120.200:FF:000070">
    <property type="entry name" value="Serum amyloid P-component"/>
    <property type="match status" value="1"/>
</dbReference>
<comment type="similarity">
    <text evidence="7 9">Belongs to the pentraxin family.</text>
</comment>
<evidence type="ECO:0000256" key="7">
    <source>
        <dbReference type="ARBA" id="ARBA00038102"/>
    </source>
</evidence>
<dbReference type="InterPro" id="IPR051005">
    <property type="entry name" value="Pentraxin_domain"/>
</dbReference>
<dbReference type="CDD" id="cd00152">
    <property type="entry name" value="PTX"/>
    <property type="match status" value="1"/>
</dbReference>
<keyword evidence="5 9" id="KW-0106">Calcium</keyword>
<proteinExistence type="inferred from homology"/>
<dbReference type="Pfam" id="PF00354">
    <property type="entry name" value="Pentaxin"/>
    <property type="match status" value="1"/>
</dbReference>
<comment type="subcellular location">
    <subcellularLocation>
        <location evidence="1 9">Secreted</location>
    </subcellularLocation>
</comment>
<keyword evidence="12" id="KW-1185">Reference proteome</keyword>
<dbReference type="Gene3D" id="2.60.120.200">
    <property type="match status" value="1"/>
</dbReference>
<dbReference type="InParanoid" id="A0A3Q3MIZ7"/>
<accession>A0A3Q3MIZ7</accession>
<keyword evidence="3 9" id="KW-0479">Metal-binding</keyword>
<dbReference type="GO" id="GO:0046872">
    <property type="term" value="F:metal ion binding"/>
    <property type="evidence" value="ECO:0007669"/>
    <property type="project" value="UniProtKB-KW"/>
</dbReference>
<dbReference type="GO" id="GO:0005576">
    <property type="term" value="C:extracellular region"/>
    <property type="evidence" value="ECO:0007669"/>
    <property type="project" value="UniProtKB-SubCell"/>
</dbReference>
<dbReference type="Proteomes" id="UP000261660">
    <property type="component" value="Unplaced"/>
</dbReference>
<keyword evidence="6" id="KW-1015">Disulfide bond</keyword>
<reference evidence="11" key="1">
    <citation type="submission" date="2025-08" db="UniProtKB">
        <authorList>
            <consortium name="Ensembl"/>
        </authorList>
    </citation>
    <scope>IDENTIFICATION</scope>
</reference>
<keyword evidence="4 9" id="KW-0732">Signal</keyword>
<comment type="cofactor">
    <cofactor evidence="9">
        <name>Ca(2+)</name>
        <dbReference type="ChEBI" id="CHEBI:29108"/>
    </cofactor>
    <text evidence="9">Binds 2 calcium ions per subunit.</text>
</comment>
<dbReference type="PROSITE" id="PS51828">
    <property type="entry name" value="PTX_2"/>
    <property type="match status" value="1"/>
</dbReference>
<evidence type="ECO:0000256" key="2">
    <source>
        <dbReference type="ARBA" id="ARBA00022525"/>
    </source>
</evidence>
<comment type="caution">
    <text evidence="8">Lacks conserved residue(s) required for the propagation of feature annotation.</text>
</comment>
<dbReference type="PANTHER" id="PTHR45869:SF7">
    <property type="entry name" value="C-REACTIVE PROTEIN"/>
    <property type="match status" value="1"/>
</dbReference>
<dbReference type="PRINTS" id="PR00895">
    <property type="entry name" value="PENTAXIN"/>
</dbReference>